<evidence type="ECO:0000256" key="4">
    <source>
        <dbReference type="ARBA" id="ARBA00022734"/>
    </source>
</evidence>
<dbReference type="KEGG" id="bnn:FOA43_002134"/>
<dbReference type="InterPro" id="IPR045149">
    <property type="entry name" value="OS-9-like"/>
</dbReference>
<dbReference type="InterPro" id="IPR012913">
    <property type="entry name" value="OS9-like_dom"/>
</dbReference>
<evidence type="ECO:0000256" key="3">
    <source>
        <dbReference type="ARBA" id="ARBA00022729"/>
    </source>
</evidence>
<organism evidence="9 10">
    <name type="scientific">Eeniella nana</name>
    <name type="common">Yeast</name>
    <name type="synonym">Brettanomyces nanus</name>
    <dbReference type="NCBI Taxonomy" id="13502"/>
    <lineage>
        <taxon>Eukaryota</taxon>
        <taxon>Fungi</taxon>
        <taxon>Dikarya</taxon>
        <taxon>Ascomycota</taxon>
        <taxon>Saccharomycotina</taxon>
        <taxon>Pichiomycetes</taxon>
        <taxon>Pichiales</taxon>
        <taxon>Pichiaceae</taxon>
        <taxon>Brettanomyces</taxon>
    </lineage>
</organism>
<dbReference type="OrthoDB" id="3995876at2759"/>
<comment type="subcellular location">
    <subcellularLocation>
        <location evidence="1 7">Endoplasmic reticulum membrane</location>
        <topology evidence="1 7">Peripheral membrane protein</topology>
        <orientation evidence="1 7">Lumenal side</orientation>
    </subcellularLocation>
</comment>
<evidence type="ECO:0000256" key="1">
    <source>
        <dbReference type="ARBA" id="ARBA00004367"/>
    </source>
</evidence>
<dbReference type="PANTHER" id="PTHR15414:SF0">
    <property type="entry name" value="ENDOPLASMIC RETICULUM LECTIN 1"/>
    <property type="match status" value="1"/>
</dbReference>
<evidence type="ECO:0000313" key="9">
    <source>
        <dbReference type="EMBL" id="QPG74798.1"/>
    </source>
</evidence>
<dbReference type="Pfam" id="PF07915">
    <property type="entry name" value="PRKCSH"/>
    <property type="match status" value="1"/>
</dbReference>
<keyword evidence="6" id="KW-1015">Disulfide bond</keyword>
<evidence type="ECO:0000256" key="5">
    <source>
        <dbReference type="ARBA" id="ARBA00022824"/>
    </source>
</evidence>
<gene>
    <name evidence="9" type="ORF">FOA43_002134</name>
</gene>
<dbReference type="GO" id="GO:0005789">
    <property type="term" value="C:endoplasmic reticulum membrane"/>
    <property type="evidence" value="ECO:0007669"/>
    <property type="project" value="UniProtKB-SubCell"/>
</dbReference>
<feature type="domain" description="MRH" evidence="8">
    <location>
        <begin position="95"/>
        <end position="225"/>
    </location>
</feature>
<proteinExistence type="inferred from homology"/>
<protein>
    <recommendedName>
        <fullName evidence="7">Endoplasmic reticulum lectin</fullName>
    </recommendedName>
    <alternativeName>
        <fullName evidence="7">Protein OS-9 homolog</fullName>
    </alternativeName>
</protein>
<dbReference type="GO" id="GO:0030246">
    <property type="term" value="F:carbohydrate binding"/>
    <property type="evidence" value="ECO:0007669"/>
    <property type="project" value="UniProtKB-UniRule"/>
</dbReference>
<dbReference type="PANTHER" id="PTHR15414">
    <property type="entry name" value="OS-9-RELATED"/>
    <property type="match status" value="1"/>
</dbReference>
<reference evidence="9" key="1">
    <citation type="submission" date="2020-10" db="EMBL/GenBank/DDBJ databases">
        <authorList>
            <person name="Roach M.J.R."/>
        </authorList>
    </citation>
    <scope>NUCLEOTIDE SEQUENCE</scope>
    <source>
        <strain evidence="9">CBS 1945</strain>
    </source>
</reference>
<dbReference type="GO" id="GO:0030968">
    <property type="term" value="P:endoplasmic reticulum unfolded protein response"/>
    <property type="evidence" value="ECO:0007669"/>
    <property type="project" value="UniProtKB-UniRule"/>
</dbReference>
<keyword evidence="3" id="KW-0732">Signal</keyword>
<dbReference type="InterPro" id="IPR009011">
    <property type="entry name" value="Man6P_isomerase_rcpt-bd_dom_sf"/>
</dbReference>
<keyword evidence="7" id="KW-0472">Membrane</keyword>
<evidence type="ECO:0000259" key="8">
    <source>
        <dbReference type="PROSITE" id="PS51914"/>
    </source>
</evidence>
<dbReference type="GeneID" id="62195535"/>
<keyword evidence="10" id="KW-1185">Reference proteome</keyword>
<evidence type="ECO:0000256" key="2">
    <source>
        <dbReference type="ARBA" id="ARBA00009918"/>
    </source>
</evidence>
<keyword evidence="5 7" id="KW-0256">Endoplasmic reticulum</keyword>
<comment type="function">
    <text evidence="7">Lectin involved in the quality control of the secretory pathway. As a member of the endoplasmic reticulum-associated degradation lumenal (ERAD-L) surveillance system, targets misfolded endoplasmic reticulum lumenal glycoproteins for degradation.</text>
</comment>
<comment type="similarity">
    <text evidence="2 7">Belongs to the OS-9 family.</text>
</comment>
<dbReference type="GO" id="GO:0005788">
    <property type="term" value="C:endoplasmic reticulum lumen"/>
    <property type="evidence" value="ECO:0007669"/>
    <property type="project" value="UniProtKB-UniRule"/>
</dbReference>
<dbReference type="Gene3D" id="3.10.310.60">
    <property type="match status" value="1"/>
</dbReference>
<dbReference type="SUPFAM" id="SSF50911">
    <property type="entry name" value="Mannose 6-phosphate receptor domain"/>
    <property type="match status" value="1"/>
</dbReference>
<dbReference type="InterPro" id="IPR044865">
    <property type="entry name" value="MRH_dom"/>
</dbReference>
<keyword evidence="4 7" id="KW-0430">Lectin</keyword>
<evidence type="ECO:0000256" key="7">
    <source>
        <dbReference type="RuleBase" id="RU369099"/>
    </source>
</evidence>
<dbReference type="Gene3D" id="2.70.130.10">
    <property type="entry name" value="Mannose-6-phosphate receptor binding domain"/>
    <property type="match status" value="1"/>
</dbReference>
<dbReference type="EMBL" id="CP064813">
    <property type="protein sequence ID" value="QPG74798.1"/>
    <property type="molecule type" value="Genomic_DNA"/>
</dbReference>
<dbReference type="AlphaFoldDB" id="A0A875S1H1"/>
<dbReference type="Proteomes" id="UP000662931">
    <property type="component" value="Chromosome 2"/>
</dbReference>
<evidence type="ECO:0000313" key="10">
    <source>
        <dbReference type="Proteomes" id="UP000662931"/>
    </source>
</evidence>
<accession>A0A875S1H1</accession>
<dbReference type="GO" id="GO:0030970">
    <property type="term" value="P:retrograde protein transport, ER to cytosol"/>
    <property type="evidence" value="ECO:0007669"/>
    <property type="project" value="TreeGrafter"/>
</dbReference>
<name>A0A875S1H1_EENNA</name>
<dbReference type="RefSeq" id="XP_038778363.1">
    <property type="nucleotide sequence ID" value="XM_038922435.1"/>
</dbReference>
<sequence>MLFITLLASIVAASTFEEYPPDYKVTLGSDWINKDDVHPYLYTIRDDNFQYACNISTPSYFKDVNLSRSINTTHLDLQKKDAIQAIKNFNKVHENHCIYSELGYWSYRACFSRGFTQFHYTGDRSKVHEQLQTDPSIPSHRLGYMKDDLFSKLSDFEFVKSSDGSRYLSQLVYNGSVCDLTGKERSVFVQYRCAPEYSVPVITDVDELKTCQYRMVISSAELCQYPVLKPQNYVTEANISCNPIRESNSNSDAHLLAIHEKLDLSTLDLQPIGDGIFLGSFQNQALPMLPRILVTNRKYSSLENDFLTDVGQAFMNMMKANRVFTPPGVSPARPLKKGDKFEYVTEVYGLNREFIANVAIEQNENDFLVTYFTDFGSANDNFVEFTAGDTTA</sequence>
<evidence type="ECO:0000256" key="6">
    <source>
        <dbReference type="ARBA" id="ARBA00023157"/>
    </source>
</evidence>
<dbReference type="PROSITE" id="PS51914">
    <property type="entry name" value="MRH"/>
    <property type="match status" value="1"/>
</dbReference>